<proteinExistence type="predicted"/>
<reference evidence="2" key="1">
    <citation type="submission" date="2014-11" db="EMBL/GenBank/DDBJ databases">
        <authorList>
            <person name="Amaro Gonzalez C."/>
        </authorList>
    </citation>
    <scope>NUCLEOTIDE SEQUENCE</scope>
</reference>
<reference evidence="2" key="2">
    <citation type="journal article" date="2015" name="Fish Shellfish Immunol.">
        <title>Early steps in the European eel (Anguilla anguilla)-Vibrio vulnificus interaction in the gills: Role of the RtxA13 toxin.</title>
        <authorList>
            <person name="Callol A."/>
            <person name="Pajuelo D."/>
            <person name="Ebbesson L."/>
            <person name="Teles M."/>
            <person name="MacKenzie S."/>
            <person name="Amaro C."/>
        </authorList>
    </citation>
    <scope>NUCLEOTIDE SEQUENCE</scope>
</reference>
<feature type="compositionally biased region" description="Polar residues" evidence="1">
    <location>
        <begin position="30"/>
        <end position="42"/>
    </location>
</feature>
<dbReference type="EMBL" id="GBXM01027233">
    <property type="protein sequence ID" value="JAH81344.1"/>
    <property type="molecule type" value="Transcribed_RNA"/>
</dbReference>
<sequence>MQRTLGPKGLATVKERGALVHTPVNHAGKVSTTQPTRTTTHF</sequence>
<name>A0A0E9VTB5_ANGAN</name>
<evidence type="ECO:0000256" key="1">
    <source>
        <dbReference type="SAM" id="MobiDB-lite"/>
    </source>
</evidence>
<accession>A0A0E9VTB5</accession>
<evidence type="ECO:0000313" key="2">
    <source>
        <dbReference type="EMBL" id="JAH81344.1"/>
    </source>
</evidence>
<feature type="region of interest" description="Disordered" evidence="1">
    <location>
        <begin position="23"/>
        <end position="42"/>
    </location>
</feature>
<dbReference type="AlphaFoldDB" id="A0A0E9VTB5"/>
<protein>
    <submittedName>
        <fullName evidence="2">Uncharacterized protein</fullName>
    </submittedName>
</protein>
<organism evidence="2">
    <name type="scientific">Anguilla anguilla</name>
    <name type="common">European freshwater eel</name>
    <name type="synonym">Muraena anguilla</name>
    <dbReference type="NCBI Taxonomy" id="7936"/>
    <lineage>
        <taxon>Eukaryota</taxon>
        <taxon>Metazoa</taxon>
        <taxon>Chordata</taxon>
        <taxon>Craniata</taxon>
        <taxon>Vertebrata</taxon>
        <taxon>Euteleostomi</taxon>
        <taxon>Actinopterygii</taxon>
        <taxon>Neopterygii</taxon>
        <taxon>Teleostei</taxon>
        <taxon>Anguilliformes</taxon>
        <taxon>Anguillidae</taxon>
        <taxon>Anguilla</taxon>
    </lineage>
</organism>